<protein>
    <recommendedName>
        <fullName evidence="9">FAD/NAD(P)-binding domain-containing protein</fullName>
    </recommendedName>
</protein>
<dbReference type="PANTHER" id="PTHR48467:SF1">
    <property type="entry name" value="GLUTAMATE SYNTHASE 1 [NADH], CHLOROPLASTIC-LIKE"/>
    <property type="match status" value="1"/>
</dbReference>
<evidence type="ECO:0000313" key="10">
    <source>
        <dbReference type="EMBL" id="EQB18389.1"/>
    </source>
</evidence>
<organism evidence="10 11">
    <name type="scientific">Novosphingobium lindaniclasticum LE124</name>
    <dbReference type="NCBI Taxonomy" id="1096930"/>
    <lineage>
        <taxon>Bacteria</taxon>
        <taxon>Pseudomonadati</taxon>
        <taxon>Pseudomonadota</taxon>
        <taxon>Alphaproteobacteria</taxon>
        <taxon>Sphingomonadales</taxon>
        <taxon>Sphingomonadaceae</taxon>
        <taxon>Novosphingobium</taxon>
    </lineage>
</organism>
<evidence type="ECO:0000313" key="11">
    <source>
        <dbReference type="Proteomes" id="UP000015527"/>
    </source>
</evidence>
<gene>
    <name evidence="10" type="ORF">L284_04925</name>
</gene>
<feature type="binding site" evidence="7">
    <location>
        <position position="12"/>
    </location>
    <ligand>
        <name>FAD</name>
        <dbReference type="ChEBI" id="CHEBI:57692"/>
    </ligand>
</feature>
<dbReference type="PANTHER" id="PTHR48467">
    <property type="entry name" value="GLUTAMATE SYNTHASE 1 [NADH], CHLOROPLASTIC-LIKE"/>
    <property type="match status" value="1"/>
</dbReference>
<evidence type="ECO:0000256" key="8">
    <source>
        <dbReference type="PIRSR" id="PIRSR000362-2"/>
    </source>
</evidence>
<proteinExistence type="inferred from homology"/>
<dbReference type="AlphaFoldDB" id="T0J917"/>
<evidence type="ECO:0000259" key="9">
    <source>
        <dbReference type="Pfam" id="PF07992"/>
    </source>
</evidence>
<dbReference type="InterPro" id="IPR055275">
    <property type="entry name" value="Ferredox_Rdtase"/>
</dbReference>
<name>T0J917_9SPHN</name>
<feature type="binding site" evidence="7">
    <location>
        <position position="359"/>
    </location>
    <ligand>
        <name>FAD</name>
        <dbReference type="ChEBI" id="CHEBI:57692"/>
    </ligand>
</feature>
<dbReference type="InterPro" id="IPR036188">
    <property type="entry name" value="FAD/NAD-bd_sf"/>
</dbReference>
<dbReference type="Pfam" id="PF07992">
    <property type="entry name" value="Pyr_redox_2"/>
    <property type="match status" value="1"/>
</dbReference>
<dbReference type="InterPro" id="IPR021163">
    <property type="entry name" value="Ferredox_Rdtase_adrenod"/>
</dbReference>
<evidence type="ECO:0000256" key="3">
    <source>
        <dbReference type="ARBA" id="ARBA00022630"/>
    </source>
</evidence>
<feature type="binding site" evidence="8">
    <location>
        <begin position="149"/>
        <end position="152"/>
    </location>
    <ligand>
        <name>NADP(+)</name>
        <dbReference type="ChEBI" id="CHEBI:58349"/>
    </ligand>
</feature>
<feature type="domain" description="FAD/NAD(P)-binding" evidence="9">
    <location>
        <begin position="3"/>
        <end position="167"/>
    </location>
</feature>
<keyword evidence="4 7" id="KW-0274">FAD</keyword>
<comment type="cofactor">
    <cofactor evidence="1 7">
        <name>FAD</name>
        <dbReference type="ChEBI" id="CHEBI:57692"/>
    </cofactor>
</comment>
<feature type="binding site" evidence="7">
    <location>
        <begin position="366"/>
        <end position="368"/>
    </location>
    <ligand>
        <name>FAD</name>
        <dbReference type="ChEBI" id="CHEBI:57692"/>
    </ligand>
</feature>
<dbReference type="EMBL" id="ATHL01000040">
    <property type="protein sequence ID" value="EQB18389.1"/>
    <property type="molecule type" value="Genomic_DNA"/>
</dbReference>
<feature type="binding site" evidence="7">
    <location>
        <position position="78"/>
    </location>
    <ligand>
        <name>FAD</name>
        <dbReference type="ChEBI" id="CHEBI:57692"/>
    </ligand>
</feature>
<comment type="caution">
    <text evidence="10">The sequence shown here is derived from an EMBL/GenBank/DDBJ whole genome shotgun (WGS) entry which is preliminary data.</text>
</comment>
<dbReference type="eggNOG" id="COG0493">
    <property type="taxonomic scope" value="Bacteria"/>
</dbReference>
<evidence type="ECO:0000256" key="2">
    <source>
        <dbReference type="ARBA" id="ARBA00008312"/>
    </source>
</evidence>
<evidence type="ECO:0000256" key="6">
    <source>
        <dbReference type="ARBA" id="ARBA00023002"/>
    </source>
</evidence>
<sequence>MRHIAIVGSGPAGYYTAEAALKQWKDGVRVDIFDSSPVPFGLIRTGVAPDHQSIKSVARRYETTALSKNVRFVGNVMVGRDITIDELRGLYDGVVLATGAPNDRKLGLPGEDLPNVYGSAAFVGWYNGHPQFAELHPDFSHDTAVIVGNGNVALDVARILAKSGEEFEGSDIVAHALASLQTARIRRIVILGRRGPHQVTMTPKELGELAKLARACPRVDPADLPPLAEDAGLDPGMRKTMGHLRSFAAAETSANDNGRDGAAEIACPGRDIAIEFDFFAAPRAILGTDRVEGVEIERTRLADGKAVGTGETYHIPAGIVIACIGYQTSRIPDVPYDEQGGRFANVEGRIMSGLYCVGWARRGPTGTIGTNRPDGFAIVEKIDADLGAWGEAGSGKTGRSGFEALAAQRGIDYVKFTEWQKIDEAEVANARAGAPREKIVEVDRMIAKAHPSVQES</sequence>
<dbReference type="OrthoDB" id="9803192at2"/>
<dbReference type="GO" id="GO:0016491">
    <property type="term" value="F:oxidoreductase activity"/>
    <property type="evidence" value="ECO:0007669"/>
    <property type="project" value="UniProtKB-KW"/>
</dbReference>
<dbReference type="SUPFAM" id="SSF51971">
    <property type="entry name" value="Nucleotide-binding domain"/>
    <property type="match status" value="2"/>
</dbReference>
<dbReference type="PATRIC" id="fig|1096930.3.peg.969"/>
<keyword evidence="6" id="KW-0560">Oxidoreductase</keyword>
<dbReference type="PRINTS" id="PR00419">
    <property type="entry name" value="ADXRDTASE"/>
</dbReference>
<evidence type="ECO:0000256" key="5">
    <source>
        <dbReference type="ARBA" id="ARBA00022857"/>
    </source>
</evidence>
<feature type="binding site" evidence="7">
    <location>
        <position position="42"/>
    </location>
    <ligand>
        <name>FAD</name>
        <dbReference type="ChEBI" id="CHEBI:57692"/>
    </ligand>
</feature>
<dbReference type="PIRSF" id="PIRSF000362">
    <property type="entry name" value="FNR"/>
    <property type="match status" value="1"/>
</dbReference>
<feature type="binding site" evidence="8">
    <location>
        <position position="366"/>
    </location>
    <ligand>
        <name>NADP(+)</name>
        <dbReference type="ChEBI" id="CHEBI:58349"/>
    </ligand>
</feature>
<keyword evidence="11" id="KW-1185">Reference proteome</keyword>
<evidence type="ECO:0000256" key="4">
    <source>
        <dbReference type="ARBA" id="ARBA00022827"/>
    </source>
</evidence>
<keyword evidence="3" id="KW-0285">Flavoprotein</keyword>
<evidence type="ECO:0000256" key="1">
    <source>
        <dbReference type="ARBA" id="ARBA00001974"/>
    </source>
</evidence>
<keyword evidence="5 8" id="KW-0521">NADP</keyword>
<reference evidence="10 11" key="1">
    <citation type="journal article" date="2013" name="Genome Announc.">
        <title>Genome Sequence of Novosphingobium lindaniclasticum LE124T, Isolated from a Hexachlorocyclohexane Dumpsite.</title>
        <authorList>
            <person name="Saxena A."/>
            <person name="Nayyar N."/>
            <person name="Sangwan N."/>
            <person name="Kumari R."/>
            <person name="Khurana J.P."/>
            <person name="Lal R."/>
        </authorList>
    </citation>
    <scope>NUCLEOTIDE SEQUENCE [LARGE SCALE GENOMIC DNA]</scope>
    <source>
        <strain evidence="10 11">LE124</strain>
    </source>
</reference>
<feature type="binding site" evidence="8">
    <location>
        <begin position="193"/>
        <end position="194"/>
    </location>
    <ligand>
        <name>NADP(+)</name>
        <dbReference type="ChEBI" id="CHEBI:58349"/>
    </ligand>
</feature>
<dbReference type="Gene3D" id="3.50.50.60">
    <property type="entry name" value="FAD/NAD(P)-binding domain"/>
    <property type="match status" value="1"/>
</dbReference>
<feature type="binding site" evidence="8">
    <location>
        <position position="205"/>
    </location>
    <ligand>
        <name>NADP(+)</name>
        <dbReference type="ChEBI" id="CHEBI:58349"/>
    </ligand>
</feature>
<dbReference type="RefSeq" id="WP_021232943.1">
    <property type="nucleotide sequence ID" value="NZ_ATHL01000040.1"/>
</dbReference>
<evidence type="ECO:0000256" key="7">
    <source>
        <dbReference type="PIRSR" id="PIRSR000362-1"/>
    </source>
</evidence>
<dbReference type="InterPro" id="IPR023753">
    <property type="entry name" value="FAD/NAD-binding_dom"/>
</dbReference>
<dbReference type="Gene3D" id="3.40.50.720">
    <property type="entry name" value="NAD(P)-binding Rossmann-like Domain"/>
    <property type="match status" value="1"/>
</dbReference>
<comment type="similarity">
    <text evidence="2">Belongs to the ferredoxin--NADP reductase type 1 family.</text>
</comment>
<accession>T0J917</accession>
<dbReference type="Proteomes" id="UP000015527">
    <property type="component" value="Unassembled WGS sequence"/>
</dbReference>